<dbReference type="EMBL" id="MKZS01000001">
    <property type="protein sequence ID" value="OLT58944.1"/>
    <property type="molecule type" value="Genomic_DNA"/>
</dbReference>
<dbReference type="Proteomes" id="UP000186657">
    <property type="component" value="Unassembled WGS sequence"/>
</dbReference>
<keyword evidence="2" id="KW-1185">Reference proteome</keyword>
<sequence length="129" mass="14069">MPGDNNTSRFNIGSGHINISDSVYNTQIRGYLASNVLYNLAPDYSLTAEAAAEIQQLLNQLSQTNSTTTMKDKMIVVGKVVDQIEINPTLKAKVINALKAGGIEAFKEAIDHPLVNILMAVIEGWHEVE</sequence>
<evidence type="ECO:0000313" key="1">
    <source>
        <dbReference type="EMBL" id="OLT58944.1"/>
    </source>
</evidence>
<dbReference type="AlphaFoldDB" id="A0A1U7MZ61"/>
<gene>
    <name evidence="1" type="ORF">BJP37_07710</name>
</gene>
<dbReference type="RefSeq" id="WP_075897848.1">
    <property type="nucleotide sequence ID" value="NZ_MKZS01000001.1"/>
</dbReference>
<organism evidence="1 2">
    <name type="scientific">Moorena bouillonii PNG</name>
    <dbReference type="NCBI Taxonomy" id="568701"/>
    <lineage>
        <taxon>Bacteria</taxon>
        <taxon>Bacillati</taxon>
        <taxon>Cyanobacteriota</taxon>
        <taxon>Cyanophyceae</taxon>
        <taxon>Coleofasciculales</taxon>
        <taxon>Coleofasciculaceae</taxon>
        <taxon>Moorena</taxon>
    </lineage>
</organism>
<reference evidence="1 2" key="1">
    <citation type="submission" date="2016-10" db="EMBL/GenBank/DDBJ databases">
        <title>Comparative genomics uncovers the prolific and rare metabolic potential of the cyanobacterial genus Moorea.</title>
        <authorList>
            <person name="Leao T."/>
            <person name="Castelao G."/>
            <person name="Korobeynikov A."/>
            <person name="Monroe E.A."/>
            <person name="Podell S."/>
            <person name="Glukhov E."/>
            <person name="Allen E."/>
            <person name="Gerwick W.H."/>
            <person name="Gerwick L."/>
        </authorList>
    </citation>
    <scope>NUCLEOTIDE SEQUENCE [LARGE SCALE GENOMIC DNA]</scope>
    <source>
        <strain evidence="1 2">PNG5-198</strain>
    </source>
</reference>
<comment type="caution">
    <text evidence="1">The sequence shown here is derived from an EMBL/GenBank/DDBJ whole genome shotgun (WGS) entry which is preliminary data.</text>
</comment>
<protein>
    <submittedName>
        <fullName evidence="1">Uncharacterized protein</fullName>
    </submittedName>
</protein>
<evidence type="ECO:0000313" key="2">
    <source>
        <dbReference type="Proteomes" id="UP000186657"/>
    </source>
</evidence>
<name>A0A1U7MZ61_9CYAN</name>
<proteinExistence type="predicted"/>
<accession>A0A1U7MZ61</accession>